<name>A0A840UTJ8_9BACT</name>
<sequence>MVKENFIVTPGEVKGLLHEHRQFLQQLLRQAVYELLWS</sequence>
<dbReference type="AlphaFoldDB" id="A0A840UTJ8"/>
<gene>
    <name evidence="1" type="ORF">HNQ81_000411</name>
</gene>
<reference evidence="1 2" key="1">
    <citation type="submission" date="2020-08" db="EMBL/GenBank/DDBJ databases">
        <title>Genomic Encyclopedia of Type Strains, Phase IV (KMG-IV): sequencing the most valuable type-strain genomes for metagenomic binning, comparative biology and taxonomic classification.</title>
        <authorList>
            <person name="Goeker M."/>
        </authorList>
    </citation>
    <scope>NUCLEOTIDE SEQUENCE [LARGE SCALE GENOMIC DNA]</scope>
    <source>
        <strain evidence="1 2">DSM 28570</strain>
    </source>
</reference>
<comment type="caution">
    <text evidence="1">The sequence shown here is derived from an EMBL/GenBank/DDBJ whole genome shotgun (WGS) entry which is preliminary data.</text>
</comment>
<dbReference type="EMBL" id="JACHEO010000001">
    <property type="protein sequence ID" value="MBB5346704.1"/>
    <property type="molecule type" value="Genomic_DNA"/>
</dbReference>
<protein>
    <submittedName>
        <fullName evidence="1">Uncharacterized protein</fullName>
    </submittedName>
</protein>
<accession>A0A840UTJ8</accession>
<proteinExistence type="predicted"/>
<dbReference type="Proteomes" id="UP000539642">
    <property type="component" value="Unassembled WGS sequence"/>
</dbReference>
<evidence type="ECO:0000313" key="1">
    <source>
        <dbReference type="EMBL" id="MBB5346704.1"/>
    </source>
</evidence>
<organism evidence="1 2">
    <name type="scientific">Desulfoprunum benzoelyticum</name>
    <dbReference type="NCBI Taxonomy" id="1506996"/>
    <lineage>
        <taxon>Bacteria</taxon>
        <taxon>Pseudomonadati</taxon>
        <taxon>Thermodesulfobacteriota</taxon>
        <taxon>Desulfobulbia</taxon>
        <taxon>Desulfobulbales</taxon>
        <taxon>Desulfobulbaceae</taxon>
        <taxon>Desulfoprunum</taxon>
    </lineage>
</organism>
<evidence type="ECO:0000313" key="2">
    <source>
        <dbReference type="Proteomes" id="UP000539642"/>
    </source>
</evidence>
<keyword evidence="2" id="KW-1185">Reference proteome</keyword>